<feature type="compositionally biased region" description="Basic and acidic residues" evidence="18">
    <location>
        <begin position="186"/>
        <end position="205"/>
    </location>
</feature>
<proteinExistence type="inferred from homology"/>
<feature type="signal peptide" evidence="20">
    <location>
        <begin position="1"/>
        <end position="27"/>
    </location>
</feature>
<dbReference type="GO" id="GO:0015031">
    <property type="term" value="P:protein transport"/>
    <property type="evidence" value="ECO:0007669"/>
    <property type="project" value="UniProtKB-KW"/>
</dbReference>
<dbReference type="Pfam" id="PF09451">
    <property type="entry name" value="ATG27"/>
    <property type="match status" value="1"/>
</dbReference>
<feature type="region of interest" description="Disordered" evidence="18">
    <location>
        <begin position="136"/>
        <end position="162"/>
    </location>
</feature>
<evidence type="ECO:0000313" key="22">
    <source>
        <dbReference type="EMBL" id="KAF2431593.1"/>
    </source>
</evidence>
<dbReference type="GO" id="GO:0000139">
    <property type="term" value="C:Golgi membrane"/>
    <property type="evidence" value="ECO:0007669"/>
    <property type="project" value="UniProtKB-SubCell"/>
</dbReference>
<gene>
    <name evidence="22" type="ORF">EJ08DRAFT_648847</name>
</gene>
<evidence type="ECO:0000256" key="8">
    <source>
        <dbReference type="ARBA" id="ARBA00022692"/>
    </source>
</evidence>
<feature type="domain" description="MRH" evidence="21">
    <location>
        <begin position="31"/>
        <end position="240"/>
    </location>
</feature>
<evidence type="ECO:0000256" key="3">
    <source>
        <dbReference type="ARBA" id="ARBA00004472"/>
    </source>
</evidence>
<evidence type="ECO:0000259" key="21">
    <source>
        <dbReference type="PROSITE" id="PS51914"/>
    </source>
</evidence>
<keyword evidence="7" id="KW-0813">Transport</keyword>
<feature type="chain" id="PRO_5040286098" description="Autophagy-related protein 27" evidence="20">
    <location>
        <begin position="28"/>
        <end position="325"/>
    </location>
</feature>
<dbReference type="InterPro" id="IPR009011">
    <property type="entry name" value="Man6P_isomerase_rcpt-bd_dom_sf"/>
</dbReference>
<evidence type="ECO:0000256" key="16">
    <source>
        <dbReference type="ARBA" id="ARBA00023157"/>
    </source>
</evidence>
<evidence type="ECO:0000256" key="19">
    <source>
        <dbReference type="SAM" id="Phobius"/>
    </source>
</evidence>
<keyword evidence="12" id="KW-0072">Autophagy</keyword>
<accession>A0A9P4NUC2</accession>
<evidence type="ECO:0000256" key="7">
    <source>
        <dbReference type="ARBA" id="ARBA00022448"/>
    </source>
</evidence>
<evidence type="ECO:0000256" key="9">
    <source>
        <dbReference type="ARBA" id="ARBA00022729"/>
    </source>
</evidence>
<evidence type="ECO:0000256" key="6">
    <source>
        <dbReference type="ARBA" id="ARBA00013776"/>
    </source>
</evidence>
<keyword evidence="11 19" id="KW-1133">Transmembrane helix</keyword>
<dbReference type="AlphaFoldDB" id="A0A9P4NUC2"/>
<keyword evidence="15 19" id="KW-0472">Membrane</keyword>
<comment type="similarity">
    <text evidence="5">Belongs to the ATG27 family.</text>
</comment>
<keyword evidence="17" id="KW-0968">Cytoplasmic vesicle</keyword>
<evidence type="ECO:0000256" key="10">
    <source>
        <dbReference type="ARBA" id="ARBA00022927"/>
    </source>
</evidence>
<evidence type="ECO:0000256" key="13">
    <source>
        <dbReference type="ARBA" id="ARBA00023034"/>
    </source>
</evidence>
<evidence type="ECO:0000256" key="4">
    <source>
        <dbReference type="ARBA" id="ARBA00004614"/>
    </source>
</evidence>
<keyword evidence="16" id="KW-1015">Disulfide bond</keyword>
<sequence>MPGSQLPFSLLRSAALISLSLPTLITASIGFDCSNIVHEKTRWNLEALGGPRVVHWIREGDPTTHNFTFTLDICKPLLKEKGLPDKEQCASSTRICGVDRAYNPIENVTTVDKKVDIVGDYFTGRGLHLESVVTRLSTSPRSDQEGIRAELSGGRYPLDDKKGKKQKAIIDFLCDKDVDGTETETPDGKDEKEEKSPEKREEKNESPLVFKSYAEEKVPKSDDMWEILRLEWTTKYACEDSVDVDKPVRGSWGFFTWFIIILFLAVAAYLIFGSWLNYNRYGARGWDLVPHGEAIRDIPYIVKDLGRKVASTVQGPNSRGGYSAV</sequence>
<evidence type="ECO:0000256" key="2">
    <source>
        <dbReference type="ARBA" id="ARBA00004358"/>
    </source>
</evidence>
<evidence type="ECO:0000256" key="17">
    <source>
        <dbReference type="ARBA" id="ARBA00023329"/>
    </source>
</evidence>
<dbReference type="PANTHER" id="PTHR15071:SF13">
    <property type="entry name" value="AUTOPHAGY-RELATED PROTEIN 27"/>
    <property type="match status" value="1"/>
</dbReference>
<keyword evidence="23" id="KW-1185">Reference proteome</keyword>
<evidence type="ECO:0000256" key="20">
    <source>
        <dbReference type="SAM" id="SignalP"/>
    </source>
</evidence>
<evidence type="ECO:0000256" key="18">
    <source>
        <dbReference type="SAM" id="MobiDB-lite"/>
    </source>
</evidence>
<feature type="transmembrane region" description="Helical" evidence="19">
    <location>
        <begin position="252"/>
        <end position="272"/>
    </location>
</feature>
<keyword evidence="13" id="KW-0333">Golgi apparatus</keyword>
<evidence type="ECO:0000256" key="12">
    <source>
        <dbReference type="ARBA" id="ARBA00023006"/>
    </source>
</evidence>
<evidence type="ECO:0000256" key="5">
    <source>
        <dbReference type="ARBA" id="ARBA00005363"/>
    </source>
</evidence>
<organism evidence="22 23">
    <name type="scientific">Tothia fuscella</name>
    <dbReference type="NCBI Taxonomy" id="1048955"/>
    <lineage>
        <taxon>Eukaryota</taxon>
        <taxon>Fungi</taxon>
        <taxon>Dikarya</taxon>
        <taxon>Ascomycota</taxon>
        <taxon>Pezizomycotina</taxon>
        <taxon>Dothideomycetes</taxon>
        <taxon>Pleosporomycetidae</taxon>
        <taxon>Venturiales</taxon>
        <taxon>Cylindrosympodiaceae</taxon>
        <taxon>Tothia</taxon>
    </lineage>
</organism>
<dbReference type="PANTHER" id="PTHR15071">
    <property type="entry name" value="MANNOSE-6-PHOSPHATE RECEPTOR FAMILY MEMBER"/>
    <property type="match status" value="1"/>
</dbReference>
<dbReference type="GO" id="GO:0034045">
    <property type="term" value="C:phagophore assembly site membrane"/>
    <property type="evidence" value="ECO:0007669"/>
    <property type="project" value="UniProtKB-SubCell"/>
</dbReference>
<dbReference type="GO" id="GO:0030659">
    <property type="term" value="C:cytoplasmic vesicle membrane"/>
    <property type="evidence" value="ECO:0007669"/>
    <property type="project" value="UniProtKB-SubCell"/>
</dbReference>
<dbReference type="OrthoDB" id="29460at2759"/>
<protein>
    <recommendedName>
        <fullName evidence="6">Autophagy-related protein 27</fullName>
    </recommendedName>
</protein>
<evidence type="ECO:0000256" key="14">
    <source>
        <dbReference type="ARBA" id="ARBA00023128"/>
    </source>
</evidence>
<evidence type="ECO:0000256" key="11">
    <source>
        <dbReference type="ARBA" id="ARBA00022989"/>
    </source>
</evidence>
<evidence type="ECO:0000256" key="15">
    <source>
        <dbReference type="ARBA" id="ARBA00023136"/>
    </source>
</evidence>
<dbReference type="InterPro" id="IPR044865">
    <property type="entry name" value="MRH_dom"/>
</dbReference>
<keyword evidence="10" id="KW-0653">Protein transport</keyword>
<comment type="subcellular location">
    <subcellularLocation>
        <location evidence="2">Cytoplasmic vesicle membrane</location>
        <topology evidence="2">Single-pass type I membrane protein</topology>
    </subcellularLocation>
    <subcellularLocation>
        <location evidence="4">Golgi apparatus membrane</location>
        <topology evidence="4">Single-pass type I membrane protein</topology>
    </subcellularLocation>
    <subcellularLocation>
        <location evidence="1">Mitochondrion membrane</location>
        <topology evidence="1">Single-pass membrane protein</topology>
    </subcellularLocation>
    <subcellularLocation>
        <location evidence="3">Preautophagosomal structure membrane</location>
        <topology evidence="3">Single-pass type I membrane protein</topology>
    </subcellularLocation>
</comment>
<keyword evidence="9 20" id="KW-0732">Signal</keyword>
<dbReference type="GO" id="GO:0031966">
    <property type="term" value="C:mitochondrial membrane"/>
    <property type="evidence" value="ECO:0007669"/>
    <property type="project" value="UniProtKB-SubCell"/>
</dbReference>
<keyword evidence="14" id="KW-0496">Mitochondrion</keyword>
<dbReference type="EMBL" id="MU007031">
    <property type="protein sequence ID" value="KAF2431593.1"/>
    <property type="molecule type" value="Genomic_DNA"/>
</dbReference>
<name>A0A9P4NUC2_9PEZI</name>
<keyword evidence="8 19" id="KW-0812">Transmembrane</keyword>
<reference evidence="22" key="1">
    <citation type="journal article" date="2020" name="Stud. Mycol.">
        <title>101 Dothideomycetes genomes: a test case for predicting lifestyles and emergence of pathogens.</title>
        <authorList>
            <person name="Haridas S."/>
            <person name="Albert R."/>
            <person name="Binder M."/>
            <person name="Bloem J."/>
            <person name="Labutti K."/>
            <person name="Salamov A."/>
            <person name="Andreopoulos B."/>
            <person name="Baker S."/>
            <person name="Barry K."/>
            <person name="Bills G."/>
            <person name="Bluhm B."/>
            <person name="Cannon C."/>
            <person name="Castanera R."/>
            <person name="Culley D."/>
            <person name="Daum C."/>
            <person name="Ezra D."/>
            <person name="Gonzalez J."/>
            <person name="Henrissat B."/>
            <person name="Kuo A."/>
            <person name="Liang C."/>
            <person name="Lipzen A."/>
            <person name="Lutzoni F."/>
            <person name="Magnuson J."/>
            <person name="Mondo S."/>
            <person name="Nolan M."/>
            <person name="Ohm R."/>
            <person name="Pangilinan J."/>
            <person name="Park H.-J."/>
            <person name="Ramirez L."/>
            <person name="Alfaro M."/>
            <person name="Sun H."/>
            <person name="Tritt A."/>
            <person name="Yoshinaga Y."/>
            <person name="Zwiers L.-H."/>
            <person name="Turgeon B."/>
            <person name="Goodwin S."/>
            <person name="Spatafora J."/>
            <person name="Crous P."/>
            <person name="Grigoriev I."/>
        </authorList>
    </citation>
    <scope>NUCLEOTIDE SEQUENCE</scope>
    <source>
        <strain evidence="22">CBS 130266</strain>
    </source>
</reference>
<dbReference type="GO" id="GO:0006914">
    <property type="term" value="P:autophagy"/>
    <property type="evidence" value="ECO:0007669"/>
    <property type="project" value="UniProtKB-KW"/>
</dbReference>
<feature type="region of interest" description="Disordered" evidence="18">
    <location>
        <begin position="179"/>
        <end position="206"/>
    </location>
</feature>
<dbReference type="InterPro" id="IPR018939">
    <property type="entry name" value="Autophagy-rel_prot_27"/>
</dbReference>
<evidence type="ECO:0000256" key="1">
    <source>
        <dbReference type="ARBA" id="ARBA00004304"/>
    </source>
</evidence>
<dbReference type="Proteomes" id="UP000800235">
    <property type="component" value="Unassembled WGS sequence"/>
</dbReference>
<evidence type="ECO:0000313" key="23">
    <source>
        <dbReference type="Proteomes" id="UP000800235"/>
    </source>
</evidence>
<dbReference type="Gene3D" id="2.70.130.10">
    <property type="entry name" value="Mannose-6-phosphate receptor binding domain"/>
    <property type="match status" value="1"/>
</dbReference>
<dbReference type="PROSITE" id="PS51914">
    <property type="entry name" value="MRH"/>
    <property type="match status" value="1"/>
</dbReference>
<comment type="caution">
    <text evidence="22">The sequence shown here is derived from an EMBL/GenBank/DDBJ whole genome shotgun (WGS) entry which is preliminary data.</text>
</comment>